<sequence>MAEIYNKLHHGKVKIWFDKKKFIIGRIFDYYYEPEYRKEEVIEEEEERILIEVIKPNFLQKGDILLLHDNEFERIEEIV</sequence>
<reference key="1">
    <citation type="submission" date="2010-09" db="EMBL/GenBank/DDBJ databases">
        <title>Complete sequence of Caldicellulosiruptor owensensis OL.</title>
        <authorList>
            <consortium name="US DOE Joint Genome Institute"/>
            <person name="Lucas S."/>
            <person name="Copeland A."/>
            <person name="Lapidus A."/>
            <person name="Cheng J.-F."/>
            <person name="Bruce D."/>
            <person name="Goodwin L."/>
            <person name="Pitluck S."/>
            <person name="Davenport K."/>
            <person name="Detter J.C."/>
            <person name="Han C."/>
            <person name="Tapia R."/>
            <person name="Land M."/>
            <person name="Hauser L."/>
            <person name="Chang Y.-J."/>
            <person name="Jeffries C."/>
            <person name="Kyrpides N."/>
            <person name="Ivanova N."/>
            <person name="Mikhailova N."/>
            <person name="Blumer-Schuette S.E."/>
            <person name="Kelly R.M."/>
            <person name="Woyke T."/>
        </authorList>
    </citation>
    <scope>NUCLEOTIDE SEQUENCE</scope>
    <source>
        <strain>OL</strain>
    </source>
</reference>
<dbReference type="KEGG" id="cow:Calow_2019"/>
<dbReference type="HOGENOM" id="CLU_2599406_0_0_9"/>
<gene>
    <name evidence="1" type="ordered locus">Calow_2019</name>
</gene>
<evidence type="ECO:0000313" key="2">
    <source>
        <dbReference type="Proteomes" id="UP000006889"/>
    </source>
</evidence>
<dbReference type="AlphaFoldDB" id="E4Q648"/>
<dbReference type="Proteomes" id="UP000006889">
    <property type="component" value="Chromosome"/>
</dbReference>
<proteinExistence type="predicted"/>
<organism evidence="1 2">
    <name type="scientific">Caldicellulosiruptor owensensis (strain ATCC 700167 / DSM 13100 / OL)</name>
    <dbReference type="NCBI Taxonomy" id="632518"/>
    <lineage>
        <taxon>Bacteria</taxon>
        <taxon>Bacillati</taxon>
        <taxon>Bacillota</taxon>
        <taxon>Bacillota incertae sedis</taxon>
        <taxon>Caldicellulosiruptorales</taxon>
        <taxon>Caldicellulosiruptoraceae</taxon>
        <taxon>Caldicellulosiruptor</taxon>
    </lineage>
</organism>
<keyword evidence="2" id="KW-1185">Reference proteome</keyword>
<accession>E4Q648</accession>
<name>E4Q648_CALOW</name>
<dbReference type="RefSeq" id="WP_013412854.1">
    <property type="nucleotide sequence ID" value="NC_014657.1"/>
</dbReference>
<evidence type="ECO:0000313" key="1">
    <source>
        <dbReference type="EMBL" id="ADQ05533.1"/>
    </source>
</evidence>
<dbReference type="OrthoDB" id="9869287at2"/>
<reference evidence="1 2" key="2">
    <citation type="journal article" date="2011" name="J. Bacteriol.">
        <title>Complete genome sequences for the anaerobic, extremely thermophilic plant biomass-degrading bacteria Caldicellulosiruptor hydrothermalis, Caldicellulosiruptor kristjanssonii, Caldicellulosiruptor kronotskyensis, Caldicellulosiruptor owensenis, and Caldicellulosiruptor lactoaceticus.</title>
        <authorList>
            <person name="Blumer-Schuette S.E."/>
            <person name="Ozdemir I."/>
            <person name="Mistry D."/>
            <person name="Lucas S."/>
            <person name="Lapidus A."/>
            <person name="Cheng J.F."/>
            <person name="Goodwin L.A."/>
            <person name="Pitluck S."/>
            <person name="Land M.L."/>
            <person name="Hauser L.J."/>
            <person name="Woyke T."/>
            <person name="Mikhailova N."/>
            <person name="Pati A."/>
            <person name="Kyrpides N.C."/>
            <person name="Ivanova N."/>
            <person name="Detter J.C."/>
            <person name="Walston-Davenport K."/>
            <person name="Han S."/>
            <person name="Adams M.W."/>
            <person name="Kelly R.M."/>
        </authorList>
    </citation>
    <scope>NUCLEOTIDE SEQUENCE [LARGE SCALE GENOMIC DNA]</scope>
    <source>
        <strain evidence="2">ATCC 700167 / DSM 13100 / OL</strain>
    </source>
</reference>
<dbReference type="EMBL" id="CP002216">
    <property type="protein sequence ID" value="ADQ05533.1"/>
    <property type="molecule type" value="Genomic_DNA"/>
</dbReference>
<protein>
    <submittedName>
        <fullName evidence="1">Uncharacterized protein</fullName>
    </submittedName>
</protein>